<sequence>MAQSFAVTITNAKHVSMACAVINNGKPTGNTLFRMEGGRMSILTKTSRRRTCFEGYSYL</sequence>
<evidence type="ECO:0000313" key="2">
    <source>
        <dbReference type="Proteomes" id="UP000365824"/>
    </source>
</evidence>
<dbReference type="Proteomes" id="UP000365824">
    <property type="component" value="Unassembled WGS sequence"/>
</dbReference>
<protein>
    <submittedName>
        <fullName evidence="1">Uncharacterized protein</fullName>
    </submittedName>
</protein>
<reference evidence="1 2" key="1">
    <citation type="journal article" date="2019" name="Nat. Med.">
        <title>A library of human gut bacterial isolates paired with longitudinal multiomics data enables mechanistic microbiome research.</title>
        <authorList>
            <person name="Poyet M."/>
            <person name="Groussin M."/>
            <person name="Gibbons S.M."/>
            <person name="Avila-Pacheco J."/>
            <person name="Jiang X."/>
            <person name="Kearney S.M."/>
            <person name="Perrotta A.R."/>
            <person name="Berdy B."/>
            <person name="Zhao S."/>
            <person name="Lieberman T.D."/>
            <person name="Swanson P.K."/>
            <person name="Smith M."/>
            <person name="Roesemann S."/>
            <person name="Alexander J.E."/>
            <person name="Rich S.A."/>
            <person name="Livny J."/>
            <person name="Vlamakis H."/>
            <person name="Clish C."/>
            <person name="Bullock K."/>
            <person name="Deik A."/>
            <person name="Scott J."/>
            <person name="Pierce K.A."/>
            <person name="Xavier R.J."/>
            <person name="Alm E.J."/>
        </authorList>
    </citation>
    <scope>NUCLEOTIDE SEQUENCE [LARGE SCALE GENOMIC DNA]</scope>
    <source>
        <strain evidence="1 2">BIOML-A160</strain>
    </source>
</reference>
<dbReference type="AlphaFoldDB" id="A0A9P3ZZK3"/>
<dbReference type="EMBL" id="VWLB01000009">
    <property type="protein sequence ID" value="KAA3929587.1"/>
    <property type="molecule type" value="Genomic_DNA"/>
</dbReference>
<accession>A0A9P3ZZK3</accession>
<comment type="caution">
    <text evidence="1">The sequence shown here is derived from an EMBL/GenBank/DDBJ whole genome shotgun (WGS) entry which is preliminary data.</text>
</comment>
<name>A0A9P3ZZK3_BACOV</name>
<gene>
    <name evidence="1" type="ORF">F3F25_07200</name>
</gene>
<evidence type="ECO:0000313" key="1">
    <source>
        <dbReference type="EMBL" id="KAA3929587.1"/>
    </source>
</evidence>
<organism evidence="1 2">
    <name type="scientific">Bacteroides ovatus</name>
    <dbReference type="NCBI Taxonomy" id="28116"/>
    <lineage>
        <taxon>Bacteria</taxon>
        <taxon>Pseudomonadati</taxon>
        <taxon>Bacteroidota</taxon>
        <taxon>Bacteroidia</taxon>
        <taxon>Bacteroidales</taxon>
        <taxon>Bacteroidaceae</taxon>
        <taxon>Bacteroides</taxon>
    </lineage>
</organism>
<proteinExistence type="predicted"/>